<dbReference type="InterPro" id="IPR006597">
    <property type="entry name" value="Sel1-like"/>
</dbReference>
<evidence type="ECO:0000313" key="2">
    <source>
        <dbReference type="Proteomes" id="UP001341259"/>
    </source>
</evidence>
<dbReference type="SUPFAM" id="SSF48452">
    <property type="entry name" value="TPR-like"/>
    <property type="match status" value="1"/>
</dbReference>
<gene>
    <name evidence="1" type="ORF">OHB29_06100</name>
</gene>
<organism evidence="1 2">
    <name type="scientific">Streptomyces violaceus</name>
    <name type="common">Streptomyces venezuelae</name>
    <dbReference type="NCBI Taxonomy" id="1936"/>
    <lineage>
        <taxon>Bacteria</taxon>
        <taxon>Bacillati</taxon>
        <taxon>Actinomycetota</taxon>
        <taxon>Actinomycetes</taxon>
        <taxon>Kitasatosporales</taxon>
        <taxon>Streptomycetaceae</taxon>
        <taxon>Streptomyces</taxon>
    </lineage>
</organism>
<dbReference type="Proteomes" id="UP001341259">
    <property type="component" value="Chromosome"/>
</dbReference>
<proteinExistence type="predicted"/>
<dbReference type="Pfam" id="PF08238">
    <property type="entry name" value="Sel1"/>
    <property type="match status" value="4"/>
</dbReference>
<dbReference type="InterPro" id="IPR011990">
    <property type="entry name" value="TPR-like_helical_dom_sf"/>
</dbReference>
<keyword evidence="2" id="KW-1185">Reference proteome</keyword>
<reference evidence="1 2" key="1">
    <citation type="submission" date="2022-10" db="EMBL/GenBank/DDBJ databases">
        <title>The complete genomes of actinobacterial strains from the NBC collection.</title>
        <authorList>
            <person name="Joergensen T.S."/>
            <person name="Alvarez Arevalo M."/>
            <person name="Sterndorff E.B."/>
            <person name="Faurdal D."/>
            <person name="Vuksanovic O."/>
            <person name="Mourched A.-S."/>
            <person name="Charusanti P."/>
            <person name="Shaw S."/>
            <person name="Blin K."/>
            <person name="Weber T."/>
        </authorList>
    </citation>
    <scope>NUCLEOTIDE SEQUENCE [LARGE SCALE GENOMIC DNA]</scope>
    <source>
        <strain evidence="1 2">NBC_00456</strain>
    </source>
</reference>
<dbReference type="InterPro" id="IPR050767">
    <property type="entry name" value="Sel1_AlgK"/>
</dbReference>
<dbReference type="Pfam" id="PF13365">
    <property type="entry name" value="Trypsin_2"/>
    <property type="match status" value="1"/>
</dbReference>
<dbReference type="Gene3D" id="1.25.40.10">
    <property type="entry name" value="Tetratricopeptide repeat domain"/>
    <property type="match status" value="3"/>
</dbReference>
<dbReference type="SUPFAM" id="SSF52540">
    <property type="entry name" value="P-loop containing nucleoside triphosphate hydrolases"/>
    <property type="match status" value="1"/>
</dbReference>
<dbReference type="Gene3D" id="2.40.10.10">
    <property type="entry name" value="Trypsin-like serine proteases"/>
    <property type="match status" value="1"/>
</dbReference>
<dbReference type="SUPFAM" id="SSF50494">
    <property type="entry name" value="Trypsin-like serine proteases"/>
    <property type="match status" value="1"/>
</dbReference>
<evidence type="ECO:0000313" key="1">
    <source>
        <dbReference type="EMBL" id="WUG92624.1"/>
    </source>
</evidence>
<protein>
    <submittedName>
        <fullName evidence="1">Trypsin-like peptidase domain-containing protein</fullName>
    </submittedName>
</protein>
<dbReference type="InterPro" id="IPR043504">
    <property type="entry name" value="Peptidase_S1_PA_chymotrypsin"/>
</dbReference>
<dbReference type="SUPFAM" id="SSF81901">
    <property type="entry name" value="HCP-like"/>
    <property type="match status" value="2"/>
</dbReference>
<dbReference type="InterPro" id="IPR009003">
    <property type="entry name" value="Peptidase_S1_PA"/>
</dbReference>
<accession>A0ABZ1NLM4</accession>
<sequence>MAGIEMGRVAEVIVATKDLVGRRGSGYLIRDGLVLTAAHVVEESTSLVVRFDANRPGEHASEAQIVWYDTGVDVAVLRLTCPTGEQAGDGAAKAPQAAHVRGEARTPVRFARVGERDAVLDCSAVGFPLFKLRKHADGTRYRDACHVDGRCAVLSNRREGTLDVRVASPDRDPDPARSPWEGMSGALVFAAGMVVGVVALHHRSDGPSHLAVARTDRWHENLDGARVAELEALLDSSLAPATLPDVWDEPLPARGLALPTPVPTRPPGDPIAALPPEYGLELEVHPPIAGTTGRRLPVLTEYVAREHDAELRGIVERAAAGHGGIAILVGATSTGKTRACWEALRALPPGWRLWHPISPGRAQALSDGLDAVAPRTVIWLNEAQHYLNTPGRDLGSQNASQLRELLRDPGRAPVLVLGTLWPERHTELTSGPGGDPADRHAPVRDLLSGRVIVVPSTFSDSALADIRAAADQDERLREAVSRAEDGQITQYLAGVPAVLDRYRTAPPQVRAVIEAAMDLRRLECGPALDATILEDAAAGYMTERQWDELPDGWFTNALAYATESGPCRGARSPLYRTRPRAGRSAVANGRSLMLSDALEQFGRASRGGLPVAESIWQAVLAHGSDELRTWLAAGAEERGLLRIALELLAGPARAGSAEASFAAARLLGGAGKLPLALACFERAAEAGMTVALGHAGDLLRSHRPKLALELYLRGSRAGHANAVLKAVDLLLREDRIDEARALVRADAFHHRRLLTAWYDQHGRTGEADEVLREAAQSGLAEATVELAERALVRNDTQQAERLLRTAVAAGAPCEEMLAELLHKRGELTEAIDWYRRAAKGGFALSTKGAETAVVQLLAEAGRNGEVEGVLREHAESHSYEAVTAYVDFLERDGRTDQAYDWLQERFVPGQPELLWPAVRLLERLGRVEEAIEWLRRAAETGDRDAWCPAQPLINAGRLDEAITWMRSWAESGAPYSCGPDIWLLEDAGRLDEALALLRDAALHANPREVSDARLLLERAGAEAEALGWLKARPVRDRDTTAAIAQLSREWGRDPSEALVWYQRAAELGEENSWGWISELAEAAGQIPQAIAWAEPMALAGDAGACDLMERLYLQAGDGENAAAWCLRNMEAGLKAYPHYVLQRIGDAETKRQVEEYGIEPGGQVAAAWDAAEILGLSPDAVPSWGRGVSLRKWQ</sequence>
<dbReference type="EMBL" id="CP107906">
    <property type="protein sequence ID" value="WUG92624.1"/>
    <property type="molecule type" value="Genomic_DNA"/>
</dbReference>
<dbReference type="RefSeq" id="WP_328337039.1">
    <property type="nucleotide sequence ID" value="NZ_CP107906.1"/>
</dbReference>
<dbReference type="InterPro" id="IPR027417">
    <property type="entry name" value="P-loop_NTPase"/>
</dbReference>
<dbReference type="PANTHER" id="PTHR11102">
    <property type="entry name" value="SEL-1-LIKE PROTEIN"/>
    <property type="match status" value="1"/>
</dbReference>
<dbReference type="PANTHER" id="PTHR11102:SF160">
    <property type="entry name" value="ERAD-ASSOCIATED E3 UBIQUITIN-PROTEIN LIGASE COMPONENT HRD3"/>
    <property type="match status" value="1"/>
</dbReference>
<name>A0ABZ1NLM4_STRVL</name>